<dbReference type="Pfam" id="PF13635">
    <property type="entry name" value="DUF4143"/>
    <property type="match status" value="1"/>
</dbReference>
<dbReference type="AlphaFoldDB" id="A0A9D1IHE0"/>
<comment type="caution">
    <text evidence="3">The sequence shown here is derived from an EMBL/GenBank/DDBJ whole genome shotgun (WGS) entry which is preliminary data.</text>
</comment>
<dbReference type="Proteomes" id="UP000824083">
    <property type="component" value="Unassembled WGS sequence"/>
</dbReference>
<feature type="domain" description="DUF4143" evidence="2">
    <location>
        <begin position="168"/>
        <end position="310"/>
    </location>
</feature>
<reference evidence="3" key="2">
    <citation type="journal article" date="2021" name="PeerJ">
        <title>Extensive microbial diversity within the chicken gut microbiome revealed by metagenomics and culture.</title>
        <authorList>
            <person name="Gilroy R."/>
            <person name="Ravi A."/>
            <person name="Getino M."/>
            <person name="Pursley I."/>
            <person name="Horton D.L."/>
            <person name="Alikhan N.F."/>
            <person name="Baker D."/>
            <person name="Gharbi K."/>
            <person name="Hall N."/>
            <person name="Watson M."/>
            <person name="Adriaenssens E.M."/>
            <person name="Foster-Nyarko E."/>
            <person name="Jarju S."/>
            <person name="Secka A."/>
            <person name="Antonio M."/>
            <person name="Oren A."/>
            <person name="Chaudhuri R.R."/>
            <person name="La Ragione R."/>
            <person name="Hildebrand F."/>
            <person name="Pallen M.J."/>
        </authorList>
    </citation>
    <scope>NUCLEOTIDE SEQUENCE</scope>
    <source>
        <strain evidence="3">7463</strain>
    </source>
</reference>
<gene>
    <name evidence="3" type="ORF">IAC56_03505</name>
</gene>
<dbReference type="InterPro" id="IPR041682">
    <property type="entry name" value="AAA_14"/>
</dbReference>
<accession>A0A9D1IHE0</accession>
<dbReference type="PANTHER" id="PTHR43566">
    <property type="entry name" value="CONSERVED PROTEIN"/>
    <property type="match status" value="1"/>
</dbReference>
<dbReference type="GO" id="GO:0005524">
    <property type="term" value="F:ATP binding"/>
    <property type="evidence" value="ECO:0007669"/>
    <property type="project" value="UniProtKB-KW"/>
</dbReference>
<reference evidence="3" key="1">
    <citation type="submission" date="2020-10" db="EMBL/GenBank/DDBJ databases">
        <authorList>
            <person name="Gilroy R."/>
        </authorList>
    </citation>
    <scope>NUCLEOTIDE SEQUENCE</scope>
    <source>
        <strain evidence="3">7463</strain>
    </source>
</reference>
<evidence type="ECO:0000259" key="1">
    <source>
        <dbReference type="Pfam" id="PF13173"/>
    </source>
</evidence>
<keyword evidence="3" id="KW-0547">Nucleotide-binding</keyword>
<dbReference type="EMBL" id="DVMY01000060">
    <property type="protein sequence ID" value="HIU37322.1"/>
    <property type="molecule type" value="Genomic_DNA"/>
</dbReference>
<dbReference type="PANTHER" id="PTHR43566:SF2">
    <property type="entry name" value="DUF4143 DOMAIN-CONTAINING PROTEIN"/>
    <property type="match status" value="1"/>
</dbReference>
<name>A0A9D1IHE0_9BURK</name>
<evidence type="ECO:0000259" key="2">
    <source>
        <dbReference type="Pfam" id="PF13635"/>
    </source>
</evidence>
<keyword evidence="3" id="KW-0067">ATP-binding</keyword>
<dbReference type="Pfam" id="PF13173">
    <property type="entry name" value="AAA_14"/>
    <property type="match status" value="1"/>
</dbReference>
<feature type="domain" description="AAA" evidence="1">
    <location>
        <begin position="3"/>
        <end position="102"/>
    </location>
</feature>
<proteinExistence type="predicted"/>
<evidence type="ECO:0000313" key="3">
    <source>
        <dbReference type="EMBL" id="HIU37322.1"/>
    </source>
</evidence>
<dbReference type="InterPro" id="IPR025420">
    <property type="entry name" value="DUF4143"/>
</dbReference>
<evidence type="ECO:0000313" key="4">
    <source>
        <dbReference type="Proteomes" id="UP000824083"/>
    </source>
</evidence>
<organism evidence="3 4">
    <name type="scientific">Candidatus Aphodousia faecigallinarum</name>
    <dbReference type="NCBI Taxonomy" id="2840677"/>
    <lineage>
        <taxon>Bacteria</taxon>
        <taxon>Pseudomonadati</taxon>
        <taxon>Pseudomonadota</taxon>
        <taxon>Betaproteobacteria</taxon>
        <taxon>Burkholderiales</taxon>
        <taxon>Sutterellaceae</taxon>
        <taxon>Sutterellaceae incertae sedis</taxon>
        <taxon>Candidatus Aphodousia</taxon>
    </lineage>
</organism>
<protein>
    <submittedName>
        <fullName evidence="3">ATP-binding protein</fullName>
    </submittedName>
</protein>
<sequence>MPQVGKTTLAKEVFSDLNYVDLNDIYPRNLALSQPKDFFAVYGKRLIVDSIQNAPELLQFLPSDEDRKIILVGYLPGELKKKLLHDGALKTYTLLPISQREYARKDPEPLGITPVPVRISYPQPGFFDVIRNGFLPRQNLSQSISSFYEGWLARFFAQHVRDVLHAYKETLFFSFMKVLALHNMQELNHSKFAKEAGISYATAIYWTEFLLESGVLLEVPSMQLPERRQVKRSKLCYADTGLLAFLLGCASGDELYSHRSYFGMLAGFTASEIFKNYAAMGQTAPLFFYRDTAHKHVDLSLKTDKGWLPIGFISQKAATMKDTIRNVDVLIKIAGPCLDIVFVSDGTLAVESTSYPIVAATLL</sequence>